<proteinExistence type="inferred from homology"/>
<dbReference type="SUPFAM" id="SSF55945">
    <property type="entry name" value="TATA-box binding protein-like"/>
    <property type="match status" value="2"/>
</dbReference>
<dbReference type="Proteomes" id="UP000000391">
    <property type="component" value="Chromosome"/>
</dbReference>
<protein>
    <submittedName>
        <fullName evidence="5">TATA-box binding family protein</fullName>
    </submittedName>
</protein>
<dbReference type="GO" id="GO:0003677">
    <property type="term" value="F:DNA binding"/>
    <property type="evidence" value="ECO:0007669"/>
    <property type="project" value="UniProtKB-KW"/>
</dbReference>
<evidence type="ECO:0000256" key="3">
    <source>
        <dbReference type="ARBA" id="ARBA00023125"/>
    </source>
</evidence>
<dbReference type="EMBL" id="CP002069">
    <property type="protein sequence ID" value="ADI73381.1"/>
    <property type="molecule type" value="Genomic_DNA"/>
</dbReference>
<dbReference type="Gene3D" id="3.30.310.10">
    <property type="entry name" value="TATA-Binding Protein"/>
    <property type="match status" value="2"/>
</dbReference>
<gene>
    <name evidence="5" type="ordered locus">Metev_0466</name>
</gene>
<evidence type="ECO:0000256" key="1">
    <source>
        <dbReference type="ARBA" id="ARBA00005560"/>
    </source>
</evidence>
<evidence type="ECO:0000313" key="6">
    <source>
        <dbReference type="Proteomes" id="UP000000391"/>
    </source>
</evidence>
<dbReference type="Pfam" id="PF00352">
    <property type="entry name" value="TBP"/>
    <property type="match status" value="2"/>
</dbReference>
<keyword evidence="3" id="KW-0238">DNA-binding</keyword>
<dbReference type="InterPro" id="IPR012295">
    <property type="entry name" value="TBP_dom_sf"/>
</dbReference>
<dbReference type="KEGG" id="mev:Metev_0466"/>
<keyword evidence="4" id="KW-0804">Transcription</keyword>
<sequence>MEIVNVVATVKLNSYLDLASLEDALQDTQVVSTSKVWLKMRLMPENYYVAFYKSGKFLITGVKSTEDISTISNRVLDILKNAGIDVDIEDTYIQNIVAVDKIEMNSTLEKIIYNLDPSKSSYEPEQFPGLIYKNWGASFLLFSSGKVVITGVKDENYLDDLITKFKNEISFE</sequence>
<dbReference type="OrthoDB" id="350539at2157"/>
<dbReference type="RefSeq" id="WP_013193949.1">
    <property type="nucleotide sequence ID" value="NC_014253.1"/>
</dbReference>
<dbReference type="STRING" id="644295.Metev_0466"/>
<keyword evidence="6" id="KW-1185">Reference proteome</keyword>
<dbReference type="GO" id="GO:0006352">
    <property type="term" value="P:DNA-templated transcription initiation"/>
    <property type="evidence" value="ECO:0007669"/>
    <property type="project" value="InterPro"/>
</dbReference>
<evidence type="ECO:0000256" key="2">
    <source>
        <dbReference type="ARBA" id="ARBA00022737"/>
    </source>
</evidence>
<dbReference type="HOGENOM" id="CLU_060161_4_3_2"/>
<keyword evidence="2" id="KW-0677">Repeat</keyword>
<organism evidence="5 6">
    <name type="scientific">Methanohalobium evestigatum (strain ATCC BAA-1072 / DSM 3721 / NBRC 107634 / OCM 161 / Z-7303)</name>
    <dbReference type="NCBI Taxonomy" id="644295"/>
    <lineage>
        <taxon>Archaea</taxon>
        <taxon>Methanobacteriati</taxon>
        <taxon>Methanobacteriota</taxon>
        <taxon>Stenosarchaea group</taxon>
        <taxon>Methanomicrobia</taxon>
        <taxon>Methanosarcinales</taxon>
        <taxon>Methanosarcinaceae</taxon>
        <taxon>Methanohalobium</taxon>
    </lineage>
</organism>
<name>D7E839_METEZ</name>
<reference evidence="5 6" key="1">
    <citation type="submission" date="2010-06" db="EMBL/GenBank/DDBJ databases">
        <title>Complete sequence chromosome of Methanohalobium evestigatum Z-7303.</title>
        <authorList>
            <consortium name="US DOE Joint Genome Institute"/>
            <person name="Lucas S."/>
            <person name="Copeland A."/>
            <person name="Lapidus A."/>
            <person name="Cheng J.-F."/>
            <person name="Bruce D."/>
            <person name="Goodwin L."/>
            <person name="Pitluck S."/>
            <person name="Saunders E."/>
            <person name="Detter J.C."/>
            <person name="Han C."/>
            <person name="Tapia R."/>
            <person name="Land M."/>
            <person name="Hauser L."/>
            <person name="Kyrpides N."/>
            <person name="Mikhailova N."/>
            <person name="Sieprawska-Lupa M."/>
            <person name="Whitman W.B."/>
            <person name="Anderson I."/>
            <person name="Woyke T."/>
        </authorList>
    </citation>
    <scope>NUCLEOTIDE SEQUENCE [LARGE SCALE GENOMIC DNA]</scope>
    <source>
        <strain evidence="6">ATCC BAA-1072 / DSM 3721 / NBRC 107634 / OCM 161 / Z-7303</strain>
    </source>
</reference>
<dbReference type="PRINTS" id="PR00686">
    <property type="entry name" value="TIFACTORIID"/>
</dbReference>
<comment type="similarity">
    <text evidence="1">Belongs to the TBP family.</text>
</comment>
<dbReference type="PANTHER" id="PTHR10126">
    <property type="entry name" value="TATA-BOX BINDING PROTEIN"/>
    <property type="match status" value="1"/>
</dbReference>
<dbReference type="AlphaFoldDB" id="D7E839"/>
<dbReference type="InterPro" id="IPR000814">
    <property type="entry name" value="TBP"/>
</dbReference>
<dbReference type="GeneID" id="9346085"/>
<evidence type="ECO:0000313" key="5">
    <source>
        <dbReference type="EMBL" id="ADI73381.1"/>
    </source>
</evidence>
<accession>D7E839</accession>
<evidence type="ECO:0000256" key="4">
    <source>
        <dbReference type="ARBA" id="ARBA00023163"/>
    </source>
</evidence>